<dbReference type="PIRSF" id="PIRSF006648">
    <property type="entry name" value="DrrB"/>
    <property type="match status" value="1"/>
</dbReference>
<accession>A0A077M977</accession>
<proteinExistence type="inferred from homology"/>
<keyword evidence="3 6" id="KW-1133">Transmembrane helix</keyword>
<evidence type="ECO:0000256" key="3">
    <source>
        <dbReference type="ARBA" id="ARBA00022989"/>
    </source>
</evidence>
<keyword evidence="2 6" id="KW-0812">Transmembrane</keyword>
<dbReference type="GO" id="GO:0140359">
    <property type="term" value="F:ABC-type transporter activity"/>
    <property type="evidence" value="ECO:0007669"/>
    <property type="project" value="InterPro"/>
</dbReference>
<evidence type="ECO:0000313" key="9">
    <source>
        <dbReference type="EMBL" id="CCI52380.1"/>
    </source>
</evidence>
<sequence length="300" mass="32347">MTADRATGAAPPHAKAPHANAPHLNGMYLNAMHGSRASLASQVRTLVRRNLTHIKRMPEMLMDVTIQPVMFVALFAYVFGGSIQTGTAGGYREWLLPGIMAQTMAFASFIVAIGLTNDLDKGIIDRLRALPISRSAVVIARSISSLIHSSIGVIVMSLTGLLVGWRIHTDVPRAALAYGLLLLWGFAMIWVGMFVGSAMRSVEAVQGVMFTTTFPITFLANTFAPTEAMPKVLRTLAEWNPISALVQAMRELWGNAGPVAADAALPLRHPILASLLWSVGISLVLAPLAVRAFRNRTEKA</sequence>
<name>A0A077M977_9MICO</name>
<feature type="transmembrane region" description="Helical" evidence="6">
    <location>
        <begin position="271"/>
        <end position="290"/>
    </location>
</feature>
<dbReference type="GO" id="GO:0043190">
    <property type="term" value="C:ATP-binding cassette (ABC) transporter complex"/>
    <property type="evidence" value="ECO:0007669"/>
    <property type="project" value="InterPro"/>
</dbReference>
<organism evidence="9 10">
    <name type="scientific">Nostocoides jenkinsii Ben 74</name>
    <dbReference type="NCBI Taxonomy" id="1193518"/>
    <lineage>
        <taxon>Bacteria</taxon>
        <taxon>Bacillati</taxon>
        <taxon>Actinomycetota</taxon>
        <taxon>Actinomycetes</taxon>
        <taxon>Micrococcales</taxon>
        <taxon>Intrasporangiaceae</taxon>
        <taxon>Nostocoides</taxon>
    </lineage>
</organism>
<evidence type="ECO:0000256" key="4">
    <source>
        <dbReference type="ARBA" id="ARBA00023136"/>
    </source>
</evidence>
<dbReference type="RefSeq" id="WP_235434105.1">
    <property type="nucleotide sequence ID" value="NZ_HF571038.1"/>
</dbReference>
<keyword evidence="4 6" id="KW-0472">Membrane</keyword>
<keyword evidence="6" id="KW-1003">Cell membrane</keyword>
<evidence type="ECO:0000256" key="5">
    <source>
        <dbReference type="ARBA" id="ARBA00023251"/>
    </source>
</evidence>
<dbReference type="InterPro" id="IPR047817">
    <property type="entry name" value="ABC2_TM_bact-type"/>
</dbReference>
<dbReference type="Pfam" id="PF01061">
    <property type="entry name" value="ABC2_membrane"/>
    <property type="match status" value="1"/>
</dbReference>
<keyword evidence="6" id="KW-0813">Transport</keyword>
<evidence type="ECO:0000256" key="2">
    <source>
        <dbReference type="ARBA" id="ARBA00022692"/>
    </source>
</evidence>
<evidence type="ECO:0000313" key="10">
    <source>
        <dbReference type="Proteomes" id="UP000035720"/>
    </source>
</evidence>
<feature type="transmembrane region" description="Helical" evidence="6">
    <location>
        <begin position="175"/>
        <end position="195"/>
    </location>
</feature>
<dbReference type="PANTHER" id="PTHR43229:SF2">
    <property type="entry name" value="NODULATION PROTEIN J"/>
    <property type="match status" value="1"/>
</dbReference>
<keyword evidence="5" id="KW-0046">Antibiotic resistance</keyword>
<comment type="subcellular location">
    <subcellularLocation>
        <location evidence="6">Cell membrane</location>
        <topology evidence="6">Multi-pass membrane protein</topology>
    </subcellularLocation>
    <subcellularLocation>
        <location evidence="1">Membrane</location>
        <topology evidence="1">Multi-pass membrane protein</topology>
    </subcellularLocation>
</comment>
<comment type="similarity">
    <text evidence="6">Belongs to the ABC-2 integral membrane protein family.</text>
</comment>
<dbReference type="AlphaFoldDB" id="A0A077M977"/>
<protein>
    <recommendedName>
        <fullName evidence="6">Transport permease protein</fullName>
    </recommendedName>
</protein>
<reference evidence="9 10" key="1">
    <citation type="journal article" date="2013" name="ISME J.">
        <title>A metabolic model for members of the genus Tetrasphaera involved in enhanced biological phosphorus removal.</title>
        <authorList>
            <person name="Kristiansen R."/>
            <person name="Nguyen H.T.T."/>
            <person name="Saunders A.M."/>
            <person name="Nielsen J.L."/>
            <person name="Wimmer R."/>
            <person name="Le V.Q."/>
            <person name="McIlroy S.J."/>
            <person name="Petrovski S."/>
            <person name="Seviour R.J."/>
            <person name="Calteau A."/>
            <person name="Nielsen K.L."/>
            <person name="Nielsen P.H."/>
        </authorList>
    </citation>
    <scope>NUCLEOTIDE SEQUENCE [LARGE SCALE GENOMIC DNA]</scope>
    <source>
        <strain evidence="9 10">Ben 74</strain>
    </source>
</reference>
<keyword evidence="10" id="KW-1185">Reference proteome</keyword>
<evidence type="ECO:0000256" key="1">
    <source>
        <dbReference type="ARBA" id="ARBA00004141"/>
    </source>
</evidence>
<gene>
    <name evidence="9" type="ORF">BN13_1660009</name>
</gene>
<evidence type="ECO:0000256" key="7">
    <source>
        <dbReference type="SAM" id="MobiDB-lite"/>
    </source>
</evidence>
<dbReference type="PROSITE" id="PS51012">
    <property type="entry name" value="ABC_TM2"/>
    <property type="match status" value="1"/>
</dbReference>
<dbReference type="Proteomes" id="UP000035720">
    <property type="component" value="Unassembled WGS sequence"/>
</dbReference>
<dbReference type="InterPro" id="IPR051784">
    <property type="entry name" value="Nod_factor_ABC_transporter"/>
</dbReference>
<feature type="transmembrane region" description="Helical" evidence="6">
    <location>
        <begin position="60"/>
        <end position="79"/>
    </location>
</feature>
<dbReference type="STRING" id="1193518.BN13_1660009"/>
<feature type="region of interest" description="Disordered" evidence="7">
    <location>
        <begin position="1"/>
        <end position="20"/>
    </location>
</feature>
<dbReference type="PANTHER" id="PTHR43229">
    <property type="entry name" value="NODULATION PROTEIN J"/>
    <property type="match status" value="1"/>
</dbReference>
<feature type="transmembrane region" description="Helical" evidence="6">
    <location>
        <begin position="138"/>
        <end position="163"/>
    </location>
</feature>
<dbReference type="InterPro" id="IPR000412">
    <property type="entry name" value="ABC_2_transport"/>
</dbReference>
<feature type="transmembrane region" description="Helical" evidence="6">
    <location>
        <begin position="207"/>
        <end position="224"/>
    </location>
</feature>
<dbReference type="InterPro" id="IPR013525">
    <property type="entry name" value="ABC2_TM"/>
</dbReference>
<evidence type="ECO:0000256" key="6">
    <source>
        <dbReference type="RuleBase" id="RU361157"/>
    </source>
</evidence>
<feature type="transmembrane region" description="Helical" evidence="6">
    <location>
        <begin position="99"/>
        <end position="117"/>
    </location>
</feature>
<feature type="domain" description="ABC transmembrane type-2" evidence="8">
    <location>
        <begin position="59"/>
        <end position="296"/>
    </location>
</feature>
<comment type="caution">
    <text evidence="9">The sequence shown here is derived from an EMBL/GenBank/DDBJ whole genome shotgun (WGS) entry which is preliminary data.</text>
</comment>
<feature type="compositionally biased region" description="Low complexity" evidence="7">
    <location>
        <begin position="9"/>
        <end position="20"/>
    </location>
</feature>
<dbReference type="GO" id="GO:0046677">
    <property type="term" value="P:response to antibiotic"/>
    <property type="evidence" value="ECO:0007669"/>
    <property type="project" value="UniProtKB-KW"/>
</dbReference>
<dbReference type="EMBL" id="CAJC01000075">
    <property type="protein sequence ID" value="CCI52380.1"/>
    <property type="molecule type" value="Genomic_DNA"/>
</dbReference>
<evidence type="ECO:0000259" key="8">
    <source>
        <dbReference type="PROSITE" id="PS51012"/>
    </source>
</evidence>